<evidence type="ECO:0000259" key="8">
    <source>
        <dbReference type="Pfam" id="PF01288"/>
    </source>
</evidence>
<dbReference type="RefSeq" id="WP_126758551.1">
    <property type="nucleotide sequence ID" value="NZ_PIPZ01000001.1"/>
</dbReference>
<feature type="domain" description="7,8-dihydro-6-hydroxymethylpterin-pyrophosphokinase" evidence="8">
    <location>
        <begin position="8"/>
        <end position="100"/>
    </location>
</feature>
<evidence type="ECO:0000313" key="9">
    <source>
        <dbReference type="EMBL" id="RUO60913.1"/>
    </source>
</evidence>
<keyword evidence="10" id="KW-1185">Reference proteome</keyword>
<dbReference type="EMBL" id="PIPZ01000001">
    <property type="protein sequence ID" value="RUO60913.1"/>
    <property type="molecule type" value="Genomic_DNA"/>
</dbReference>
<keyword evidence="3" id="KW-0808">Transferase</keyword>
<evidence type="ECO:0000256" key="2">
    <source>
        <dbReference type="ARBA" id="ARBA00013253"/>
    </source>
</evidence>
<organism evidence="9 10">
    <name type="scientific">Pseudidiomarina marina</name>
    <dbReference type="NCBI Taxonomy" id="502366"/>
    <lineage>
        <taxon>Bacteria</taxon>
        <taxon>Pseudomonadati</taxon>
        <taxon>Pseudomonadota</taxon>
        <taxon>Gammaproteobacteria</taxon>
        <taxon>Alteromonadales</taxon>
        <taxon>Idiomarinaceae</taxon>
        <taxon>Pseudidiomarina</taxon>
    </lineage>
</organism>
<evidence type="ECO:0000256" key="5">
    <source>
        <dbReference type="ARBA" id="ARBA00022777"/>
    </source>
</evidence>
<keyword evidence="4" id="KW-0547">Nucleotide-binding</keyword>
<gene>
    <name evidence="9" type="ORF">CWI76_01130</name>
</gene>
<name>A0A432YIW8_9GAMM</name>
<dbReference type="UniPathway" id="UPA00077">
    <property type="reaction ID" value="UER00155"/>
</dbReference>
<keyword evidence="7" id="KW-0289">Folate biosynthesis</keyword>
<comment type="caution">
    <text evidence="9">The sequence shown here is derived from an EMBL/GenBank/DDBJ whole genome shotgun (WGS) entry which is preliminary data.</text>
</comment>
<evidence type="ECO:0000256" key="6">
    <source>
        <dbReference type="ARBA" id="ARBA00022840"/>
    </source>
</evidence>
<dbReference type="EC" id="2.7.6.3" evidence="2"/>
<dbReference type="InterPro" id="IPR000550">
    <property type="entry name" value="Hppk"/>
</dbReference>
<dbReference type="Pfam" id="PF01288">
    <property type="entry name" value="HPPK"/>
    <property type="match status" value="1"/>
</dbReference>
<dbReference type="InterPro" id="IPR035907">
    <property type="entry name" value="Hppk_sf"/>
</dbReference>
<keyword evidence="6" id="KW-0067">ATP-binding</keyword>
<dbReference type="GO" id="GO:0005524">
    <property type="term" value="F:ATP binding"/>
    <property type="evidence" value="ECO:0007669"/>
    <property type="project" value="UniProtKB-KW"/>
</dbReference>
<dbReference type="Gene3D" id="3.30.70.560">
    <property type="entry name" value="7,8-Dihydro-6-hydroxymethylpterin-pyrophosphokinase HPPK"/>
    <property type="match status" value="1"/>
</dbReference>
<dbReference type="GO" id="GO:0046654">
    <property type="term" value="P:tetrahydrofolate biosynthetic process"/>
    <property type="evidence" value="ECO:0007669"/>
    <property type="project" value="UniProtKB-UniPathway"/>
</dbReference>
<evidence type="ECO:0000256" key="3">
    <source>
        <dbReference type="ARBA" id="ARBA00022679"/>
    </source>
</evidence>
<dbReference type="Proteomes" id="UP000288127">
    <property type="component" value="Unassembled WGS sequence"/>
</dbReference>
<dbReference type="OrthoDB" id="582926at2"/>
<sequence>MHPIYLCSMGANIAPESNFAAARESISELGKAYYSRAIYTQPVDMRSDHDFLNALFLIVSPLDSIALKKRFNAIEINLGRDRDDPLSSKKDRPMDIDILGELNSDLVWQEVPDYLQEVVPNLKPIADKLVQTQGALHD</sequence>
<keyword evidence="5 9" id="KW-0418">Kinase</keyword>
<dbReference type="GO" id="GO:0016301">
    <property type="term" value="F:kinase activity"/>
    <property type="evidence" value="ECO:0007669"/>
    <property type="project" value="UniProtKB-KW"/>
</dbReference>
<reference evidence="10" key="1">
    <citation type="journal article" date="2018" name="Front. Microbiol.">
        <title>Genome-Based Analysis Reveals the Taxonomy and Diversity of the Family Idiomarinaceae.</title>
        <authorList>
            <person name="Liu Y."/>
            <person name="Lai Q."/>
            <person name="Shao Z."/>
        </authorList>
    </citation>
    <scope>NUCLEOTIDE SEQUENCE [LARGE SCALE GENOMIC DNA]</scope>
    <source>
        <strain evidence="10">PIM1</strain>
    </source>
</reference>
<evidence type="ECO:0000256" key="1">
    <source>
        <dbReference type="ARBA" id="ARBA00005051"/>
    </source>
</evidence>
<dbReference type="AlphaFoldDB" id="A0A432YIW8"/>
<dbReference type="GO" id="GO:0046656">
    <property type="term" value="P:folic acid biosynthetic process"/>
    <property type="evidence" value="ECO:0007669"/>
    <property type="project" value="UniProtKB-KW"/>
</dbReference>
<protein>
    <recommendedName>
        <fullName evidence="2">2-amino-4-hydroxy-6-hydroxymethyldihydropteridine diphosphokinase</fullName>
        <ecNumber evidence="2">2.7.6.3</ecNumber>
    </recommendedName>
</protein>
<dbReference type="GO" id="GO:0003848">
    <property type="term" value="F:2-amino-4-hydroxy-6-hydroxymethyldihydropteridine diphosphokinase activity"/>
    <property type="evidence" value="ECO:0007669"/>
    <property type="project" value="UniProtKB-EC"/>
</dbReference>
<accession>A0A432YIW8</accession>
<evidence type="ECO:0000313" key="10">
    <source>
        <dbReference type="Proteomes" id="UP000288127"/>
    </source>
</evidence>
<dbReference type="SUPFAM" id="SSF55083">
    <property type="entry name" value="6-hydroxymethyl-7,8-dihydropterin pyrophosphokinase, HPPK"/>
    <property type="match status" value="1"/>
</dbReference>
<comment type="pathway">
    <text evidence="1">Cofactor biosynthesis; tetrahydrofolate biosynthesis; 2-amino-4-hydroxy-6-hydroxymethyl-7,8-dihydropteridine diphosphate from 7,8-dihydroneopterin triphosphate: step 4/4.</text>
</comment>
<proteinExistence type="predicted"/>
<evidence type="ECO:0000256" key="7">
    <source>
        <dbReference type="ARBA" id="ARBA00022909"/>
    </source>
</evidence>
<evidence type="ECO:0000256" key="4">
    <source>
        <dbReference type="ARBA" id="ARBA00022741"/>
    </source>
</evidence>